<gene>
    <name evidence="7" type="ORF">F6S87_03535</name>
</gene>
<evidence type="ECO:0000256" key="1">
    <source>
        <dbReference type="ARBA" id="ARBA00006641"/>
    </source>
</evidence>
<dbReference type="CDD" id="cd00501">
    <property type="entry name" value="Peptidase_C15"/>
    <property type="match status" value="1"/>
</dbReference>
<dbReference type="InterPro" id="IPR000816">
    <property type="entry name" value="Peptidase_C15"/>
</dbReference>
<dbReference type="GO" id="GO:0016920">
    <property type="term" value="F:pyroglutamyl-peptidase activity"/>
    <property type="evidence" value="ECO:0007669"/>
    <property type="project" value="UniProtKB-EC"/>
</dbReference>
<keyword evidence="8" id="KW-1185">Reference proteome</keyword>
<keyword evidence="2" id="KW-0963">Cytoplasm</keyword>
<dbReference type="Pfam" id="PF01470">
    <property type="entry name" value="Peptidase_C15"/>
    <property type="match status" value="1"/>
</dbReference>
<evidence type="ECO:0000256" key="3">
    <source>
        <dbReference type="ARBA" id="ARBA00022670"/>
    </source>
</evidence>
<dbReference type="InterPro" id="IPR033694">
    <property type="entry name" value="PGPEP1_Cys_AS"/>
</dbReference>
<evidence type="ECO:0000256" key="6">
    <source>
        <dbReference type="PROSITE-ProRule" id="PRU10077"/>
    </source>
</evidence>
<evidence type="ECO:0000256" key="2">
    <source>
        <dbReference type="ARBA" id="ARBA00022490"/>
    </source>
</evidence>
<evidence type="ECO:0000256" key="4">
    <source>
        <dbReference type="ARBA" id="ARBA00022801"/>
    </source>
</evidence>
<proteinExistence type="inferred from homology"/>
<keyword evidence="5" id="KW-0788">Thiol protease</keyword>
<dbReference type="EMBL" id="VYSG01000001">
    <property type="protein sequence ID" value="NEG69700.1"/>
    <property type="molecule type" value="Genomic_DNA"/>
</dbReference>
<dbReference type="Gene3D" id="3.40.630.20">
    <property type="entry name" value="Peptidase C15, pyroglutamyl peptidase I-like"/>
    <property type="match status" value="1"/>
</dbReference>
<evidence type="ECO:0000313" key="7">
    <source>
        <dbReference type="EMBL" id="NEG69700.1"/>
    </source>
</evidence>
<keyword evidence="3" id="KW-0645">Protease</keyword>
<evidence type="ECO:0000313" key="8">
    <source>
        <dbReference type="Proteomes" id="UP000469292"/>
    </source>
</evidence>
<dbReference type="PANTHER" id="PTHR23402:SF1">
    <property type="entry name" value="PYROGLUTAMYL-PEPTIDASE I"/>
    <property type="match status" value="1"/>
</dbReference>
<dbReference type="SUPFAM" id="SSF53182">
    <property type="entry name" value="Pyrrolidone carboxyl peptidase (pyroglutamate aminopeptidase)"/>
    <property type="match status" value="1"/>
</dbReference>
<dbReference type="PANTHER" id="PTHR23402">
    <property type="entry name" value="PROTEASE FAMILY C15 PYROGLUTAMYL-PEPTIDASE I-RELATED"/>
    <property type="match status" value="1"/>
</dbReference>
<dbReference type="GO" id="GO:0006508">
    <property type="term" value="P:proteolysis"/>
    <property type="evidence" value="ECO:0007669"/>
    <property type="project" value="UniProtKB-KW"/>
</dbReference>
<dbReference type="RefSeq" id="WP_163227239.1">
    <property type="nucleotide sequence ID" value="NZ_VYSG01000001.1"/>
</dbReference>
<dbReference type="AlphaFoldDB" id="A0A6I5NB52"/>
<comment type="catalytic activity">
    <reaction evidence="6">
        <text>Release of an N-terminal pyroglutamyl group from a polypeptide, the second amino acid generally not being Pro.</text>
        <dbReference type="EC" id="3.4.19.3"/>
    </reaction>
</comment>
<dbReference type="PROSITE" id="PS01334">
    <property type="entry name" value="PYRASE_CYS"/>
    <property type="match status" value="1"/>
</dbReference>
<dbReference type="InterPro" id="IPR036440">
    <property type="entry name" value="Peptidase_C15-like_sf"/>
</dbReference>
<name>A0A6I5NB52_9BIFI</name>
<keyword evidence="4" id="KW-0378">Hydrolase</keyword>
<dbReference type="EC" id="3.4.19.3" evidence="6"/>
<dbReference type="PRINTS" id="PR00706">
    <property type="entry name" value="PYROGLUPTASE"/>
</dbReference>
<dbReference type="Proteomes" id="UP000469292">
    <property type="component" value="Unassembled WGS sequence"/>
</dbReference>
<dbReference type="InterPro" id="IPR016125">
    <property type="entry name" value="Peptidase_C15-like"/>
</dbReference>
<comment type="caution">
    <text evidence="7">The sequence shown here is derived from an EMBL/GenBank/DDBJ whole genome shotgun (WGS) entry which is preliminary data.</text>
</comment>
<comment type="similarity">
    <text evidence="1">Belongs to the peptidase C15 family.</text>
</comment>
<accession>A0A6I5NB52</accession>
<organism evidence="7 8">
    <name type="scientific">Bifidobacterium choloepi</name>
    <dbReference type="NCBI Taxonomy" id="2614131"/>
    <lineage>
        <taxon>Bacteria</taxon>
        <taxon>Bacillati</taxon>
        <taxon>Actinomycetota</taxon>
        <taxon>Actinomycetes</taxon>
        <taxon>Bifidobacteriales</taxon>
        <taxon>Bifidobacteriaceae</taxon>
        <taxon>Bifidobacterium</taxon>
    </lineage>
</organism>
<reference evidence="7 8" key="1">
    <citation type="submission" date="2019-09" db="EMBL/GenBank/DDBJ databases">
        <title>Phylogenetic characterization of a novel taxon of the genus Bifidobacterium: Bifidobacterium choloepi sp. nov.</title>
        <authorList>
            <person name="Modesto M."/>
            <person name="Satti M."/>
        </authorList>
    </citation>
    <scope>NUCLEOTIDE SEQUENCE [LARGE SCALE GENOMIC DNA]</scope>
    <source>
        <strain evidence="7 8">BRDM6</strain>
    </source>
</reference>
<dbReference type="PIRSF" id="PIRSF015592">
    <property type="entry name" value="Prld-crbxl_pptds"/>
    <property type="match status" value="1"/>
</dbReference>
<evidence type="ECO:0000256" key="5">
    <source>
        <dbReference type="ARBA" id="ARBA00022807"/>
    </source>
</evidence>
<sequence>MTKLTVVMSGFDPYDGVEVNPSLIVPRTLAAQGVAGNPDDYDDPLHDVDVTIRSVILPVSFGSAWPQLEAVLEREHPDIVIATGLKRAARGILLERCAENLKDAEKPDADNVIPERGPIDESGPAAYWTGLPLRAILQAFARDNIPATLSSDAGTYVCNALFYHLENWASRQDKALAGFVNLPLVNEQPHPQHGLPLDQQVTAARDVVRQSARYFLGAVKSPSLLP</sequence>
<feature type="active site" evidence="6">
    <location>
        <position position="158"/>
    </location>
</feature>
<dbReference type="GO" id="GO:0005829">
    <property type="term" value="C:cytosol"/>
    <property type="evidence" value="ECO:0007669"/>
    <property type="project" value="InterPro"/>
</dbReference>
<protein>
    <recommendedName>
        <fullName evidence="6">Pyroglutamyl-peptidase I</fullName>
        <ecNumber evidence="6">3.4.19.3</ecNumber>
    </recommendedName>
</protein>